<dbReference type="GO" id="GO:0032153">
    <property type="term" value="C:cell division site"/>
    <property type="evidence" value="ECO:0007669"/>
    <property type="project" value="TreeGrafter"/>
</dbReference>
<dbReference type="InterPro" id="IPR006597">
    <property type="entry name" value="Sel1-like"/>
</dbReference>
<dbReference type="PANTHER" id="PTHR43628">
    <property type="entry name" value="ACTIVATOR OF C KINASE PROTEIN 1-RELATED"/>
    <property type="match status" value="1"/>
</dbReference>
<dbReference type="InterPro" id="IPR011990">
    <property type="entry name" value="TPR-like_helical_dom_sf"/>
</dbReference>
<dbReference type="Proteomes" id="UP000267821">
    <property type="component" value="Unassembled WGS sequence"/>
</dbReference>
<feature type="compositionally biased region" description="Polar residues" evidence="1">
    <location>
        <begin position="344"/>
        <end position="358"/>
    </location>
</feature>
<evidence type="ECO:0000313" key="2">
    <source>
        <dbReference type="EMBL" id="RPB27204.1"/>
    </source>
</evidence>
<dbReference type="Gene3D" id="1.25.40.10">
    <property type="entry name" value="Tetratricopeptide repeat domain"/>
    <property type="match status" value="1"/>
</dbReference>
<feature type="compositionally biased region" description="Polar residues" evidence="1">
    <location>
        <begin position="595"/>
        <end position="605"/>
    </location>
</feature>
<dbReference type="EMBL" id="ML121532">
    <property type="protein sequence ID" value="RPB27204.1"/>
    <property type="molecule type" value="Genomic_DNA"/>
</dbReference>
<name>A0A3N4LWB5_9PEZI</name>
<evidence type="ECO:0000313" key="3">
    <source>
        <dbReference type="Proteomes" id="UP000267821"/>
    </source>
</evidence>
<dbReference type="GO" id="GO:0010972">
    <property type="term" value="P:negative regulation of G2/M transition of mitotic cell cycle"/>
    <property type="evidence" value="ECO:0007669"/>
    <property type="project" value="TreeGrafter"/>
</dbReference>
<feature type="compositionally biased region" description="Basic and acidic residues" evidence="1">
    <location>
        <begin position="207"/>
        <end position="229"/>
    </location>
</feature>
<dbReference type="SMART" id="SM00671">
    <property type="entry name" value="SEL1"/>
    <property type="match status" value="3"/>
</dbReference>
<feature type="compositionally biased region" description="Polar residues" evidence="1">
    <location>
        <begin position="386"/>
        <end position="396"/>
    </location>
</feature>
<dbReference type="OrthoDB" id="2384430at2759"/>
<evidence type="ECO:0008006" key="4">
    <source>
        <dbReference type="Google" id="ProtNLM"/>
    </source>
</evidence>
<feature type="region of interest" description="Disordered" evidence="1">
    <location>
        <begin position="101"/>
        <end position="124"/>
    </location>
</feature>
<dbReference type="AlphaFoldDB" id="A0A3N4LWB5"/>
<feature type="compositionally biased region" description="Basic and acidic residues" evidence="1">
    <location>
        <begin position="361"/>
        <end position="370"/>
    </location>
</feature>
<evidence type="ECO:0000256" key="1">
    <source>
        <dbReference type="SAM" id="MobiDB-lite"/>
    </source>
</evidence>
<feature type="region of interest" description="Disordered" evidence="1">
    <location>
        <begin position="1"/>
        <end position="33"/>
    </location>
</feature>
<dbReference type="PANTHER" id="PTHR43628:SF11">
    <property type="entry name" value="PROTEIN DSF2"/>
    <property type="match status" value="1"/>
</dbReference>
<keyword evidence="3" id="KW-1185">Reference proteome</keyword>
<feature type="compositionally biased region" description="Low complexity" evidence="1">
    <location>
        <begin position="505"/>
        <end position="519"/>
    </location>
</feature>
<feature type="region of interest" description="Disordered" evidence="1">
    <location>
        <begin position="52"/>
        <end position="82"/>
    </location>
</feature>
<feature type="compositionally biased region" description="Polar residues" evidence="1">
    <location>
        <begin position="241"/>
        <end position="262"/>
    </location>
</feature>
<dbReference type="STRING" id="1051890.A0A3N4LWB5"/>
<feature type="compositionally biased region" description="Polar residues" evidence="1">
    <location>
        <begin position="522"/>
        <end position="563"/>
    </location>
</feature>
<feature type="compositionally biased region" description="Low complexity" evidence="1">
    <location>
        <begin position="486"/>
        <end position="498"/>
    </location>
</feature>
<feature type="region of interest" description="Disordered" evidence="1">
    <location>
        <begin position="483"/>
        <end position="631"/>
    </location>
</feature>
<feature type="region of interest" description="Disordered" evidence="1">
    <location>
        <begin position="335"/>
        <end position="406"/>
    </location>
</feature>
<dbReference type="SUPFAM" id="SSF81901">
    <property type="entry name" value="HCP-like"/>
    <property type="match status" value="1"/>
</dbReference>
<accession>A0A3N4LWB5</accession>
<dbReference type="InParanoid" id="A0A3N4LWB5"/>
<feature type="compositionally biased region" description="Polar residues" evidence="1">
    <location>
        <begin position="168"/>
        <end position="186"/>
    </location>
</feature>
<feature type="compositionally biased region" description="Basic and acidic residues" evidence="1">
    <location>
        <begin position="815"/>
        <end position="833"/>
    </location>
</feature>
<dbReference type="InterPro" id="IPR052945">
    <property type="entry name" value="Mitotic_Regulator"/>
</dbReference>
<feature type="compositionally biased region" description="Polar residues" evidence="1">
    <location>
        <begin position="311"/>
        <end position="321"/>
    </location>
</feature>
<dbReference type="Pfam" id="PF08238">
    <property type="entry name" value="Sel1"/>
    <property type="match status" value="3"/>
</dbReference>
<reference evidence="2 3" key="1">
    <citation type="journal article" date="2018" name="Nat. Ecol. Evol.">
        <title>Pezizomycetes genomes reveal the molecular basis of ectomycorrhizal truffle lifestyle.</title>
        <authorList>
            <person name="Murat C."/>
            <person name="Payen T."/>
            <person name="Noel B."/>
            <person name="Kuo A."/>
            <person name="Morin E."/>
            <person name="Chen J."/>
            <person name="Kohler A."/>
            <person name="Krizsan K."/>
            <person name="Balestrini R."/>
            <person name="Da Silva C."/>
            <person name="Montanini B."/>
            <person name="Hainaut M."/>
            <person name="Levati E."/>
            <person name="Barry K.W."/>
            <person name="Belfiori B."/>
            <person name="Cichocki N."/>
            <person name="Clum A."/>
            <person name="Dockter R.B."/>
            <person name="Fauchery L."/>
            <person name="Guy J."/>
            <person name="Iotti M."/>
            <person name="Le Tacon F."/>
            <person name="Lindquist E.A."/>
            <person name="Lipzen A."/>
            <person name="Malagnac F."/>
            <person name="Mello A."/>
            <person name="Molinier V."/>
            <person name="Miyauchi S."/>
            <person name="Poulain J."/>
            <person name="Riccioni C."/>
            <person name="Rubini A."/>
            <person name="Sitrit Y."/>
            <person name="Splivallo R."/>
            <person name="Traeger S."/>
            <person name="Wang M."/>
            <person name="Zifcakova L."/>
            <person name="Wipf D."/>
            <person name="Zambonelli A."/>
            <person name="Paolocci F."/>
            <person name="Nowrousian M."/>
            <person name="Ottonello S."/>
            <person name="Baldrian P."/>
            <person name="Spatafora J.W."/>
            <person name="Henrissat B."/>
            <person name="Nagy L.G."/>
            <person name="Aury J.M."/>
            <person name="Wincker P."/>
            <person name="Grigoriev I.V."/>
            <person name="Bonfante P."/>
            <person name="Martin F.M."/>
        </authorList>
    </citation>
    <scope>NUCLEOTIDE SEQUENCE [LARGE SCALE GENOMIC DNA]</scope>
    <source>
        <strain evidence="2 3">ATCC MYA-4762</strain>
    </source>
</reference>
<feature type="compositionally biased region" description="Polar residues" evidence="1">
    <location>
        <begin position="14"/>
        <end position="26"/>
    </location>
</feature>
<feature type="compositionally biased region" description="Polar residues" evidence="1">
    <location>
        <begin position="60"/>
        <end position="74"/>
    </location>
</feature>
<gene>
    <name evidence="2" type="ORF">L211DRAFT_846737</name>
</gene>
<feature type="region of interest" description="Disordered" evidence="1">
    <location>
        <begin position="144"/>
        <end position="321"/>
    </location>
</feature>
<feature type="compositionally biased region" description="Low complexity" evidence="1">
    <location>
        <begin position="564"/>
        <end position="575"/>
    </location>
</feature>
<proteinExistence type="predicted"/>
<protein>
    <recommendedName>
        <fullName evidence="4">HCP-like protein</fullName>
    </recommendedName>
</protein>
<sequence length="841" mass="91522">MPDYMDRRTPALYRSTTAPTTPSLGYSTGDIPPELSPLDELAIRGRMLRKQLGNDGSLGLNPQTVHRSLRQPNRSPGPPVSGPGFLERSFSVDSQQHTGGRVGGFGIQFTSPNEQDRPVSSYPRFSTAGSIVSYRDSNASALTITPESIKSPESEQPPNLSGFDFGPGSTQLDNNSGSGNRDATSPTDKRGDYFGGFKKGEVPAPPVRHDSGLELPESERETIQEERAGGPRTGAVLSAARDTSASPGSNRSRQPPNATYQAYNPKIHAPQRQQSKDGLCGLRIPPPRNDSWDSGRGRSPLPSPIPPLGNVNANDSRNDVPNSILPLLDTIRASSPENVEDDPSNLNFPLSPSQSASSPKVGEDNYDWLHDFQNSSGPTTPRPPSAGSQKSFQTIGGTRVAQKPINFSRPMLSARPSVDISVATDYLRSPNPNEHTPLQTPISRAEEPIGTAETHDDGIPSYTYTRFYLPRGRILDRNSLILLDDPQLPDGGSQQQQRQPPPPQIQQQQPHRPQHQNEQPLRKQSYTAYTPSSPIKPISRSTSSPAPGSRPQQPSSDYVSQILRQQTAQTQRAQRPTISTSTAPRSPHLGPPGSVSPNLSRSSGADLQPPKMVRPNPSKENTAPTAALTPDEHVTLGIERHEKGSLQESAYHLRHAANASHPTGMLLYALSLRHGWGMKANPQEAIVWLKKVIQAVGGDPADSEMGAGALAGDFLEKQGRKAQYALSIYELGMCHLNGWGTGVDKAYALKCFEMAGKWGDADALSEAGYCYAQGIGIKKDMKKSAKYYRMAEAKGINMVGNSWIWKDKYLDDEERREKARKEGKPDPTTEKHGGFFGRKKH</sequence>
<organism evidence="2 3">
    <name type="scientific">Terfezia boudieri ATCC MYA-4762</name>
    <dbReference type="NCBI Taxonomy" id="1051890"/>
    <lineage>
        <taxon>Eukaryota</taxon>
        <taxon>Fungi</taxon>
        <taxon>Dikarya</taxon>
        <taxon>Ascomycota</taxon>
        <taxon>Pezizomycotina</taxon>
        <taxon>Pezizomycetes</taxon>
        <taxon>Pezizales</taxon>
        <taxon>Pezizaceae</taxon>
        <taxon>Terfezia</taxon>
    </lineage>
</organism>
<feature type="region of interest" description="Disordered" evidence="1">
    <location>
        <begin position="815"/>
        <end position="841"/>
    </location>
</feature>